<dbReference type="Proteomes" id="UP000615989">
    <property type="component" value="Unassembled WGS sequence"/>
</dbReference>
<gene>
    <name evidence="1" type="ORF">GO606_14090</name>
</gene>
<evidence type="ECO:0000313" key="2">
    <source>
        <dbReference type="Proteomes" id="UP000615989"/>
    </source>
</evidence>
<accession>A0ABX1PMM5</accession>
<reference evidence="1" key="1">
    <citation type="submission" date="2019-12" db="EMBL/GenBank/DDBJ databases">
        <title>Comparative genomics gives insights into the taxonomy of the Azoarcus-Aromatoleum group and reveals separate origins of nif in the plant-associated Azoarcus and non-plant-associated Aromatoleum sub-groups.</title>
        <authorList>
            <person name="Lafos M."/>
            <person name="Maluk M."/>
            <person name="Batista M."/>
            <person name="Junghare M."/>
            <person name="Carmona M."/>
            <person name="Faoro H."/>
            <person name="Cruz L.M."/>
            <person name="Battistoni F."/>
            <person name="De Souza E."/>
            <person name="Pedrosa F."/>
            <person name="Chen W.-M."/>
            <person name="Poole P.S."/>
            <person name="Dixon R.A."/>
            <person name="James E.K."/>
        </authorList>
    </citation>
    <scope>NUCLEOTIDE SEQUENCE</scope>
    <source>
        <strain evidence="1">LuFRes1</strain>
    </source>
</reference>
<evidence type="ECO:0000313" key="1">
    <source>
        <dbReference type="EMBL" id="NMG25829.1"/>
    </source>
</evidence>
<comment type="caution">
    <text evidence="1">The sequence shown here is derived from an EMBL/GenBank/DDBJ whole genome shotgun (WGS) entry which is preliminary data.</text>
</comment>
<keyword evidence="2" id="KW-1185">Reference proteome</keyword>
<organism evidence="1 2">
    <name type="scientific">Aromatoleum anaerobium</name>
    <dbReference type="NCBI Taxonomy" id="182180"/>
    <lineage>
        <taxon>Bacteria</taxon>
        <taxon>Pseudomonadati</taxon>
        <taxon>Pseudomonadota</taxon>
        <taxon>Betaproteobacteria</taxon>
        <taxon>Rhodocyclales</taxon>
        <taxon>Rhodocyclaceae</taxon>
        <taxon>Aromatoleum</taxon>
    </lineage>
</organism>
<dbReference type="RefSeq" id="WP_169119171.1">
    <property type="nucleotide sequence ID" value="NZ_WTVG02000039.1"/>
</dbReference>
<dbReference type="EMBL" id="WTVG01000043">
    <property type="protein sequence ID" value="NMG25829.1"/>
    <property type="molecule type" value="Genomic_DNA"/>
</dbReference>
<protein>
    <submittedName>
        <fullName evidence="1">Uncharacterized protein</fullName>
    </submittedName>
</protein>
<sequence>MLITHRNPRRDLIAPRHDVEAMLDRSSARLLHNYLSRCDADETRDEAIEILAAEIYDREIGPVMSAKDINEATGEILAGLDEAEQAEMREAYRRGPKAFGPWLHPKIDAYWEAFCREQARQQLEKLDREAEDDHYRAQVAA</sequence>
<proteinExistence type="predicted"/>
<name>A0ABX1PMM5_9RHOO</name>